<dbReference type="SUPFAM" id="SSF56784">
    <property type="entry name" value="HAD-like"/>
    <property type="match status" value="1"/>
</dbReference>
<comment type="caution">
    <text evidence="1">The sequence shown here is derived from an EMBL/GenBank/DDBJ whole genome shotgun (WGS) entry which is preliminary data.</text>
</comment>
<keyword evidence="2" id="KW-1185">Reference proteome</keyword>
<sequence length="311" mass="34942">MTTDGNRPAQTPLRSWRDGDTKHAILEFVERVAAEVPIEERVAVFDNDGTLWCEKPLPIQLDFILRRFVAMAEADPALRGRQPWKAAYERDHEWLGRVLTEHYAGDDRNVRIVAGGILAAYDGISVEDFEARSDEFLRNTDHPTLGRGYLRCAYQPMIELLDYLAVNGFANYIASGGGRDFMRPISQEVYGIPRERVIGSTVALAYRDDAAGGTIFHKAELDYLDDGPEKPVRIWNRVGRRPLLAAGNSNGDIPMLHFSQHAAKPFLRLLVLHDDADREFAYTSGAERALEEAGRHGWTVVSVGDDWSTVF</sequence>
<evidence type="ECO:0000313" key="2">
    <source>
        <dbReference type="Proteomes" id="UP000598146"/>
    </source>
</evidence>
<dbReference type="Pfam" id="PF12710">
    <property type="entry name" value="HAD"/>
    <property type="match status" value="1"/>
</dbReference>
<evidence type="ECO:0000313" key="1">
    <source>
        <dbReference type="EMBL" id="MBG0566406.1"/>
    </source>
</evidence>
<dbReference type="GO" id="GO:0016787">
    <property type="term" value="F:hydrolase activity"/>
    <property type="evidence" value="ECO:0007669"/>
    <property type="project" value="UniProtKB-KW"/>
</dbReference>
<protein>
    <submittedName>
        <fullName evidence="1">Haloacid dehalogenase-like hydrolase</fullName>
    </submittedName>
</protein>
<dbReference type="EMBL" id="JADQTO010000020">
    <property type="protein sequence ID" value="MBG0566406.1"/>
    <property type="molecule type" value="Genomic_DNA"/>
</dbReference>
<dbReference type="InterPro" id="IPR036412">
    <property type="entry name" value="HAD-like_sf"/>
</dbReference>
<organism evidence="1 2">
    <name type="scientific">Actinoplanes aureus</name>
    <dbReference type="NCBI Taxonomy" id="2792083"/>
    <lineage>
        <taxon>Bacteria</taxon>
        <taxon>Bacillati</taxon>
        <taxon>Actinomycetota</taxon>
        <taxon>Actinomycetes</taxon>
        <taxon>Micromonosporales</taxon>
        <taxon>Micromonosporaceae</taxon>
        <taxon>Actinoplanes</taxon>
    </lineage>
</organism>
<accession>A0A931CFR3</accession>
<proteinExistence type="predicted"/>
<dbReference type="Proteomes" id="UP000598146">
    <property type="component" value="Unassembled WGS sequence"/>
</dbReference>
<gene>
    <name evidence="1" type="ORF">I4J89_33655</name>
</gene>
<keyword evidence="1" id="KW-0378">Hydrolase</keyword>
<dbReference type="AlphaFoldDB" id="A0A931CFR3"/>
<name>A0A931CFR3_9ACTN</name>
<dbReference type="InterPro" id="IPR023214">
    <property type="entry name" value="HAD_sf"/>
</dbReference>
<dbReference type="Gene3D" id="3.40.50.1000">
    <property type="entry name" value="HAD superfamily/HAD-like"/>
    <property type="match status" value="1"/>
</dbReference>
<dbReference type="RefSeq" id="WP_196418185.1">
    <property type="nucleotide sequence ID" value="NZ_JADQTO010000020.1"/>
</dbReference>
<reference evidence="1" key="1">
    <citation type="submission" date="2020-11" db="EMBL/GenBank/DDBJ databases">
        <title>Isolation and identification of active actinomycetes.</title>
        <authorList>
            <person name="Sun X."/>
        </authorList>
    </citation>
    <scope>NUCLEOTIDE SEQUENCE</scope>
    <source>
        <strain evidence="1">NEAU-A11</strain>
    </source>
</reference>